<name>A0A8C5QME6_9ANUR</name>
<dbReference type="PRINTS" id="PR00704">
    <property type="entry name" value="CALPAIN"/>
</dbReference>
<accession>A0A8C5QME6</accession>
<evidence type="ECO:0000256" key="3">
    <source>
        <dbReference type="ARBA" id="ARBA00022801"/>
    </source>
</evidence>
<dbReference type="Gene3D" id="2.60.120.380">
    <property type="match status" value="1"/>
</dbReference>
<dbReference type="PROSITE" id="PS50203">
    <property type="entry name" value="CALPAIN_CAT"/>
    <property type="match status" value="1"/>
</dbReference>
<protein>
    <recommendedName>
        <fullName evidence="7">Calpain catalytic domain-containing protein</fullName>
    </recommendedName>
</protein>
<dbReference type="PANTHER" id="PTHR10183:SF393">
    <property type="entry name" value="CALPAIN-LIKE ISOFORM X1"/>
    <property type="match status" value="1"/>
</dbReference>
<comment type="similarity">
    <text evidence="1">Belongs to the peptidase C2 family.</text>
</comment>
<dbReference type="InterPro" id="IPR022682">
    <property type="entry name" value="Calpain_domain_III"/>
</dbReference>
<dbReference type="OrthoDB" id="424753at2759"/>
<evidence type="ECO:0000313" key="9">
    <source>
        <dbReference type="Proteomes" id="UP000694569"/>
    </source>
</evidence>
<keyword evidence="3 6" id="KW-0378">Hydrolase</keyword>
<dbReference type="GO" id="GO:0043066">
    <property type="term" value="P:negative regulation of apoptotic process"/>
    <property type="evidence" value="ECO:0007669"/>
    <property type="project" value="TreeGrafter"/>
</dbReference>
<feature type="active site" evidence="5 6">
    <location>
        <position position="250"/>
    </location>
</feature>
<dbReference type="GO" id="GO:0004198">
    <property type="term" value="F:calcium-dependent cysteine-type endopeptidase activity"/>
    <property type="evidence" value="ECO:0007669"/>
    <property type="project" value="InterPro"/>
</dbReference>
<sequence length="527" mass="59511">MHKEALQLLWLPVIFKTEMDKSWMFAGQCYQSLRASCLEEGQLFIDSEFPQTRFDSEVEWKRPPEFCQNPKFIESGARTTDICQGELGDCWLLASIASLTLHPTLLSQVVPEDQTFCPRQGYCGIFRFNLWRFGDWVEVVVDDTLPTRRGQLLYTKSDTRGEMWSALLEKAYAKVCGGYPALQGGAIPEALEDFTGGIAESVSVSRQNVEEIWETISQAEEDEALMGCYIQVSETADVGRINEEGLVLGHAYSVIAARKVSEHSIAHPPTPYICNSPLHRLSNPSLLQVRTKSGEVHLLRLRNPWGFTEYNGPWSDRSRDWESVSESERRELNLQKEDGEFWMLCKEFCSVFTLLVVCRINLDPSCWSITSLSGRWQSGVNAGGGRRLKSFFSNPQFRLLIDGVSHLEEEANSAQGEERAEEGITGRQVLLQLLQTSGGTKKLHIACHLYKVPEALSSRPRLDRGFFTRSRPVCDTGDPQNSRGVVLRARLDPGEYVIVPSTHDANEEGNFLIRICCEKGNVRREDE</sequence>
<dbReference type="GeneTree" id="ENSGT00940000166395"/>
<dbReference type="Gene3D" id="3.90.70.10">
    <property type="entry name" value="Cysteine proteinases"/>
    <property type="match status" value="1"/>
</dbReference>
<evidence type="ECO:0000259" key="7">
    <source>
        <dbReference type="PROSITE" id="PS50203"/>
    </source>
</evidence>
<dbReference type="InterPro" id="IPR022683">
    <property type="entry name" value="Calpain_III"/>
</dbReference>
<feature type="active site" evidence="5 6">
    <location>
        <position position="90"/>
    </location>
</feature>
<reference evidence="8" key="1">
    <citation type="submission" date="2025-08" db="UniProtKB">
        <authorList>
            <consortium name="Ensembl"/>
        </authorList>
    </citation>
    <scope>IDENTIFICATION</scope>
</reference>
<dbReference type="PROSITE" id="PS00139">
    <property type="entry name" value="THIOL_PROTEASE_CYS"/>
    <property type="match status" value="1"/>
</dbReference>
<dbReference type="Ensembl" id="ENSLLET00000040434.1">
    <property type="protein sequence ID" value="ENSLLEP00000038890.1"/>
    <property type="gene ID" value="ENSLLEG00000024588.1"/>
</dbReference>
<organism evidence="8 9">
    <name type="scientific">Leptobrachium leishanense</name>
    <name type="common">Leishan spiny toad</name>
    <dbReference type="NCBI Taxonomy" id="445787"/>
    <lineage>
        <taxon>Eukaryota</taxon>
        <taxon>Metazoa</taxon>
        <taxon>Chordata</taxon>
        <taxon>Craniata</taxon>
        <taxon>Vertebrata</taxon>
        <taxon>Euteleostomi</taxon>
        <taxon>Amphibia</taxon>
        <taxon>Batrachia</taxon>
        <taxon>Anura</taxon>
        <taxon>Pelobatoidea</taxon>
        <taxon>Megophryidae</taxon>
        <taxon>Leptobrachium</taxon>
    </lineage>
</organism>
<dbReference type="AlphaFoldDB" id="A0A8C5QME6"/>
<dbReference type="InterPro" id="IPR000169">
    <property type="entry name" value="Pept_cys_AS"/>
</dbReference>
<evidence type="ECO:0000256" key="4">
    <source>
        <dbReference type="ARBA" id="ARBA00022807"/>
    </source>
</evidence>
<dbReference type="GO" id="GO:0006508">
    <property type="term" value="P:proteolysis"/>
    <property type="evidence" value="ECO:0007669"/>
    <property type="project" value="UniProtKB-KW"/>
</dbReference>
<dbReference type="Pfam" id="PF00648">
    <property type="entry name" value="Peptidase_C2"/>
    <property type="match status" value="1"/>
</dbReference>
<dbReference type="InterPro" id="IPR001300">
    <property type="entry name" value="Peptidase_C2_calpain_cat"/>
</dbReference>
<keyword evidence="4 6" id="KW-0788">Thiol protease</keyword>
<dbReference type="InterPro" id="IPR022684">
    <property type="entry name" value="Calpain_cysteine_protease"/>
</dbReference>
<dbReference type="InterPro" id="IPR038765">
    <property type="entry name" value="Papain-like_cys_pep_sf"/>
</dbReference>
<dbReference type="CDD" id="cd00044">
    <property type="entry name" value="CysPc"/>
    <property type="match status" value="1"/>
</dbReference>
<evidence type="ECO:0000256" key="5">
    <source>
        <dbReference type="PIRSR" id="PIRSR622684-1"/>
    </source>
</evidence>
<feature type="domain" description="Calpain catalytic" evidence="7">
    <location>
        <begin position="43"/>
        <end position="361"/>
    </location>
</feature>
<dbReference type="InterPro" id="IPR036213">
    <property type="entry name" value="Calpain_III_sf"/>
</dbReference>
<dbReference type="Pfam" id="PF01067">
    <property type="entry name" value="Calpain_III"/>
    <property type="match status" value="1"/>
</dbReference>
<dbReference type="Proteomes" id="UP000694569">
    <property type="component" value="Unplaced"/>
</dbReference>
<feature type="active site" evidence="5 6">
    <location>
        <position position="303"/>
    </location>
</feature>
<dbReference type="SMART" id="SM00720">
    <property type="entry name" value="calpain_III"/>
    <property type="match status" value="1"/>
</dbReference>
<keyword evidence="9" id="KW-1185">Reference proteome</keyword>
<evidence type="ECO:0000256" key="6">
    <source>
        <dbReference type="PROSITE-ProRule" id="PRU00239"/>
    </source>
</evidence>
<evidence type="ECO:0000313" key="8">
    <source>
        <dbReference type="Ensembl" id="ENSLLEP00000038890.1"/>
    </source>
</evidence>
<dbReference type="GO" id="GO:0005737">
    <property type="term" value="C:cytoplasm"/>
    <property type="evidence" value="ECO:0007669"/>
    <property type="project" value="TreeGrafter"/>
</dbReference>
<dbReference type="SMART" id="SM00230">
    <property type="entry name" value="CysPc"/>
    <property type="match status" value="1"/>
</dbReference>
<proteinExistence type="inferred from homology"/>
<dbReference type="PANTHER" id="PTHR10183">
    <property type="entry name" value="CALPAIN"/>
    <property type="match status" value="1"/>
</dbReference>
<evidence type="ECO:0000256" key="2">
    <source>
        <dbReference type="ARBA" id="ARBA00022670"/>
    </source>
</evidence>
<reference evidence="8" key="2">
    <citation type="submission" date="2025-09" db="UniProtKB">
        <authorList>
            <consortium name="Ensembl"/>
        </authorList>
    </citation>
    <scope>IDENTIFICATION</scope>
</reference>
<keyword evidence="2 6" id="KW-0645">Protease</keyword>
<dbReference type="SUPFAM" id="SSF54001">
    <property type="entry name" value="Cysteine proteinases"/>
    <property type="match status" value="1"/>
</dbReference>
<evidence type="ECO:0000256" key="1">
    <source>
        <dbReference type="ARBA" id="ARBA00007623"/>
    </source>
</evidence>
<dbReference type="SUPFAM" id="SSF49758">
    <property type="entry name" value="Calpain large subunit, middle domain (domain III)"/>
    <property type="match status" value="1"/>
</dbReference>